<reference evidence="1 2" key="1">
    <citation type="submission" date="2020-02" db="EMBL/GenBank/DDBJ databases">
        <title>Genome sequence of the type strain CCBAU10050 of Rhizobium daejeonense.</title>
        <authorList>
            <person name="Gao J."/>
            <person name="Sun J."/>
        </authorList>
    </citation>
    <scope>NUCLEOTIDE SEQUENCE [LARGE SCALE GENOMIC DNA]</scope>
    <source>
        <strain evidence="1 2">CCBAU10050</strain>
    </source>
</reference>
<dbReference type="EMBL" id="JAAKZH010000010">
    <property type="protein sequence ID" value="NGO66283.1"/>
    <property type="molecule type" value="Genomic_DNA"/>
</dbReference>
<dbReference type="InterPro" id="IPR029063">
    <property type="entry name" value="SAM-dependent_MTases_sf"/>
</dbReference>
<dbReference type="GO" id="GO:0008168">
    <property type="term" value="F:methyltransferase activity"/>
    <property type="evidence" value="ECO:0007669"/>
    <property type="project" value="UniProtKB-KW"/>
</dbReference>
<dbReference type="RefSeq" id="WP_163901420.1">
    <property type="nucleotide sequence ID" value="NZ_CP048427.1"/>
</dbReference>
<keyword evidence="1" id="KW-0489">Methyltransferase</keyword>
<accession>A0A6M1S5R2</accession>
<dbReference type="Proteomes" id="UP000477849">
    <property type="component" value="Unassembled WGS sequence"/>
</dbReference>
<keyword evidence="1" id="KW-0808">Transferase</keyword>
<sequence length="269" mass="30509">MARSEATNSIRHLVHGLRRTMTPLQIAGGRMKFLSPFPPQFSGAYPTYDTAVAAGRSNSKVGFDHDELTDIAFERMCEITPWDYPLLFWLGQILPEIDLLVDAGGHMGTKFRAFRKLLPIETSVDWVVYDVPAIVRAGRRRAEIDGLDKLRFVENMEDAGDPDLFVGSGLLQYLDVPLTTLLSRLPRLPRHMLLNKVAMRQGPTVFTLQRFEEVTVPYQIRNEATFMAELSRLGYEVVDRWTIPTLSHTIETHPELGESESTGFYLRLA</sequence>
<protein>
    <submittedName>
        <fullName evidence="1">Methyltransferase, TIGR04325 family</fullName>
        <ecNumber evidence="1">2.1.1.-</ecNumber>
    </submittedName>
</protein>
<dbReference type="NCBIfam" id="TIGR04325">
    <property type="entry name" value="MTase_LIC12133"/>
    <property type="match status" value="1"/>
</dbReference>
<proteinExistence type="predicted"/>
<dbReference type="AlphaFoldDB" id="A0A6M1S5R2"/>
<dbReference type="EC" id="2.1.1.-" evidence="1"/>
<organism evidence="1 2">
    <name type="scientific">Rhizobium daejeonense</name>
    <dbReference type="NCBI Taxonomy" id="240521"/>
    <lineage>
        <taxon>Bacteria</taxon>
        <taxon>Pseudomonadati</taxon>
        <taxon>Pseudomonadota</taxon>
        <taxon>Alphaproteobacteria</taxon>
        <taxon>Hyphomicrobiales</taxon>
        <taxon>Rhizobiaceae</taxon>
        <taxon>Rhizobium/Agrobacterium group</taxon>
        <taxon>Rhizobium</taxon>
    </lineage>
</organism>
<dbReference type="GO" id="GO:0032259">
    <property type="term" value="P:methylation"/>
    <property type="evidence" value="ECO:0007669"/>
    <property type="project" value="UniProtKB-KW"/>
</dbReference>
<dbReference type="SUPFAM" id="SSF53335">
    <property type="entry name" value="S-adenosyl-L-methionine-dependent methyltransferases"/>
    <property type="match status" value="1"/>
</dbReference>
<gene>
    <name evidence="1" type="ORF">G6N76_21710</name>
</gene>
<name>A0A6M1S5R2_9HYPH</name>
<dbReference type="InterPro" id="IPR027612">
    <property type="entry name" value="Put_MTase_LIC12133"/>
</dbReference>
<keyword evidence="2" id="KW-1185">Reference proteome</keyword>
<evidence type="ECO:0000313" key="2">
    <source>
        <dbReference type="Proteomes" id="UP000477849"/>
    </source>
</evidence>
<evidence type="ECO:0000313" key="1">
    <source>
        <dbReference type="EMBL" id="NGO66283.1"/>
    </source>
</evidence>
<comment type="caution">
    <text evidence="1">The sequence shown here is derived from an EMBL/GenBank/DDBJ whole genome shotgun (WGS) entry which is preliminary data.</text>
</comment>